<organism evidence="1">
    <name type="scientific">Tanacetum cinerariifolium</name>
    <name type="common">Dalmatian daisy</name>
    <name type="synonym">Chrysanthemum cinerariifolium</name>
    <dbReference type="NCBI Taxonomy" id="118510"/>
    <lineage>
        <taxon>Eukaryota</taxon>
        <taxon>Viridiplantae</taxon>
        <taxon>Streptophyta</taxon>
        <taxon>Embryophyta</taxon>
        <taxon>Tracheophyta</taxon>
        <taxon>Spermatophyta</taxon>
        <taxon>Magnoliopsida</taxon>
        <taxon>eudicotyledons</taxon>
        <taxon>Gunneridae</taxon>
        <taxon>Pentapetalae</taxon>
        <taxon>asterids</taxon>
        <taxon>campanulids</taxon>
        <taxon>Asterales</taxon>
        <taxon>Asteraceae</taxon>
        <taxon>Asteroideae</taxon>
        <taxon>Anthemideae</taxon>
        <taxon>Anthemidinae</taxon>
        <taxon>Tanacetum</taxon>
    </lineage>
</organism>
<comment type="caution">
    <text evidence="1">The sequence shown here is derived from an EMBL/GenBank/DDBJ whole genome shotgun (WGS) entry which is preliminary data.</text>
</comment>
<proteinExistence type="predicted"/>
<dbReference type="AlphaFoldDB" id="A0A6L2MC72"/>
<dbReference type="EMBL" id="BKCJ010006277">
    <property type="protein sequence ID" value="GEU71270.1"/>
    <property type="molecule type" value="Genomic_DNA"/>
</dbReference>
<sequence>MTWRTTERQWSVDIDSDLISFWIRPVNLICKQLMTLLHLELKVNDIWVESFNNFISLPFEICLCKLGLVHFSLVFSTSNTLEEGMVQAGSGVAGLSSSGSGFRQSFLESAFDVVQAIDYGAKAADLDELGALLPLPGAPDAHVRGGGGGGGEGGGGGRVVVVVTAVVVAVDVGSEEPDCDVVRSITRVVIRGIEEVS</sequence>
<evidence type="ECO:0000313" key="1">
    <source>
        <dbReference type="EMBL" id="GEU71270.1"/>
    </source>
</evidence>
<protein>
    <submittedName>
        <fullName evidence="1">Uncharacterized protein</fullName>
    </submittedName>
</protein>
<gene>
    <name evidence="1" type="ORF">Tci_043248</name>
</gene>
<accession>A0A6L2MC72</accession>
<reference evidence="1" key="1">
    <citation type="journal article" date="2019" name="Sci. Rep.">
        <title>Draft genome of Tanacetum cinerariifolium, the natural source of mosquito coil.</title>
        <authorList>
            <person name="Yamashiro T."/>
            <person name="Shiraishi A."/>
            <person name="Satake H."/>
            <person name="Nakayama K."/>
        </authorList>
    </citation>
    <scope>NUCLEOTIDE SEQUENCE</scope>
</reference>
<name>A0A6L2MC72_TANCI</name>